<sequence length="120" mass="13533">MVELSNRLQSLNDILHCLKAKYSISCGPMITDNFINPLLRAPRATWSDSIVRLPQPERRRYSRLVALESHLSMADVMMEFPDRLKLAMAVRLKGGKGDGTYGRFALSKYNTSSVGMELIT</sequence>
<evidence type="ECO:0000313" key="1">
    <source>
        <dbReference type="EMBL" id="URD75495.1"/>
    </source>
</evidence>
<proteinExistence type="predicted"/>
<dbReference type="AlphaFoldDB" id="A0A9E7JBX6"/>
<name>A0A9E7JBX6_9LILI</name>
<organism evidence="1 2">
    <name type="scientific">Musa troglodytarum</name>
    <name type="common">fe'i banana</name>
    <dbReference type="NCBI Taxonomy" id="320322"/>
    <lineage>
        <taxon>Eukaryota</taxon>
        <taxon>Viridiplantae</taxon>
        <taxon>Streptophyta</taxon>
        <taxon>Embryophyta</taxon>
        <taxon>Tracheophyta</taxon>
        <taxon>Spermatophyta</taxon>
        <taxon>Magnoliopsida</taxon>
        <taxon>Liliopsida</taxon>
        <taxon>Zingiberales</taxon>
        <taxon>Musaceae</taxon>
        <taxon>Musa</taxon>
    </lineage>
</organism>
<keyword evidence="2" id="KW-1185">Reference proteome</keyword>
<accession>A0A9E7JBX6</accession>
<dbReference type="Proteomes" id="UP001055439">
    <property type="component" value="Chromosome 1"/>
</dbReference>
<dbReference type="EMBL" id="CP097502">
    <property type="protein sequence ID" value="URD75495.1"/>
    <property type="molecule type" value="Genomic_DNA"/>
</dbReference>
<reference evidence="1" key="1">
    <citation type="submission" date="2022-05" db="EMBL/GenBank/DDBJ databases">
        <title>The Musa troglodytarum L. genome provides insights into the mechanism of non-climacteric behaviour and enrichment of carotenoids.</title>
        <authorList>
            <person name="Wang J."/>
        </authorList>
    </citation>
    <scope>NUCLEOTIDE SEQUENCE</scope>
    <source>
        <tissue evidence="1">Leaf</tissue>
    </source>
</reference>
<evidence type="ECO:0000313" key="2">
    <source>
        <dbReference type="Proteomes" id="UP001055439"/>
    </source>
</evidence>
<protein>
    <submittedName>
        <fullName evidence="1">Ocs element-binding factor 1</fullName>
    </submittedName>
</protein>
<gene>
    <name evidence="1" type="ORF">MUK42_37778</name>
</gene>